<evidence type="ECO:0000313" key="2">
    <source>
        <dbReference type="Proteomes" id="UP001142055"/>
    </source>
</evidence>
<sequence length="241" mass="27939">MNLPVRTTFFRHDNNQEKEDDDYLKTMLSIIRNKRSSSPAALVRIIPKLPIDSSNCNFPHCRMITVRIGFIQDNCDWLPSDGEIDRIESKQIRHMVENDLALNYYHNGPWGSYRFVRMDEREHRIQTLNAYLSQQQRGDLSSFQWYQSEHEQYECNESILPDSNALLCDVYYSALNFKDVVIASGKIVPGPESCLFDCVLGLEFSGRRRDNGTRVMGMAPFKGIATTLLTHEKFVWPVPDH</sequence>
<gene>
    <name evidence="1" type="ORF">RDWZM_009881</name>
</gene>
<dbReference type="AlphaFoldDB" id="A0A9Q0RJJ3"/>
<dbReference type="SUPFAM" id="SSF50129">
    <property type="entry name" value="GroES-like"/>
    <property type="match status" value="1"/>
</dbReference>
<dbReference type="EMBL" id="JAPWDV010000004">
    <property type="protein sequence ID" value="KAJ6215381.1"/>
    <property type="molecule type" value="Genomic_DNA"/>
</dbReference>
<reference evidence="1" key="1">
    <citation type="submission" date="2022-12" db="EMBL/GenBank/DDBJ databases">
        <title>Genome assemblies of Blomia tropicalis.</title>
        <authorList>
            <person name="Cui Y."/>
        </authorList>
    </citation>
    <scope>NUCLEOTIDE SEQUENCE</scope>
    <source>
        <tissue evidence="1">Adult mites</tissue>
    </source>
</reference>
<dbReference type="InterPro" id="IPR011032">
    <property type="entry name" value="GroES-like_sf"/>
</dbReference>
<dbReference type="Gene3D" id="3.40.50.720">
    <property type="entry name" value="NAD(P)-binding Rossmann-like Domain"/>
    <property type="match status" value="1"/>
</dbReference>
<dbReference type="Proteomes" id="UP001142055">
    <property type="component" value="Chromosome 4"/>
</dbReference>
<accession>A0A9Q0RJJ3</accession>
<dbReference type="Gene3D" id="3.90.180.10">
    <property type="entry name" value="Medium-chain alcohol dehydrogenases, catalytic domain"/>
    <property type="match status" value="1"/>
</dbReference>
<proteinExistence type="predicted"/>
<keyword evidence="2" id="KW-1185">Reference proteome</keyword>
<name>A0A9Q0RJJ3_BLOTA</name>
<comment type="caution">
    <text evidence="1">The sequence shown here is derived from an EMBL/GenBank/DDBJ whole genome shotgun (WGS) entry which is preliminary data.</text>
</comment>
<evidence type="ECO:0000313" key="1">
    <source>
        <dbReference type="EMBL" id="KAJ6215381.1"/>
    </source>
</evidence>
<protein>
    <submittedName>
        <fullName evidence="1">Uncharacterized protein</fullName>
    </submittedName>
</protein>
<organism evidence="1 2">
    <name type="scientific">Blomia tropicalis</name>
    <name type="common">Mite</name>
    <dbReference type="NCBI Taxonomy" id="40697"/>
    <lineage>
        <taxon>Eukaryota</taxon>
        <taxon>Metazoa</taxon>
        <taxon>Ecdysozoa</taxon>
        <taxon>Arthropoda</taxon>
        <taxon>Chelicerata</taxon>
        <taxon>Arachnida</taxon>
        <taxon>Acari</taxon>
        <taxon>Acariformes</taxon>
        <taxon>Sarcoptiformes</taxon>
        <taxon>Astigmata</taxon>
        <taxon>Glycyphagoidea</taxon>
        <taxon>Echimyopodidae</taxon>
        <taxon>Blomia</taxon>
    </lineage>
</organism>